<protein>
    <recommendedName>
        <fullName evidence="4">Oxaloacetate decarboxylase, gamma chain</fullName>
    </recommendedName>
</protein>
<evidence type="ECO:0008006" key="4">
    <source>
        <dbReference type="Google" id="ProtNLM"/>
    </source>
</evidence>
<sequence>MSETVAQALQVMSIGLPVMFGVIILFMILCKVLVALFPDKGEQDWNKLI</sequence>
<dbReference type="AlphaFoldDB" id="A0A7G6DZH9"/>
<reference evidence="2 3" key="1">
    <citation type="journal article" date="2019" name="Front. Microbiol.">
        <title>Thermoanaerosceptrum fracticalcis gen. nov. sp. nov., a Novel Fumarate-Fermenting Microorganism From a Deep Fractured Carbonate Aquifer of the US Great Basin.</title>
        <authorList>
            <person name="Hamilton-Brehm S.D."/>
            <person name="Stewart L.E."/>
            <person name="Zavarin M."/>
            <person name="Caldwell M."/>
            <person name="Lawson P.A."/>
            <person name="Onstott T.C."/>
            <person name="Grzymski J."/>
            <person name="Neveux I."/>
            <person name="Lollar B.S."/>
            <person name="Russell C.E."/>
            <person name="Moser D.P."/>
        </authorList>
    </citation>
    <scope>NUCLEOTIDE SEQUENCE [LARGE SCALE GENOMIC DNA]</scope>
    <source>
        <strain evidence="2 3">DRI-13</strain>
    </source>
</reference>
<feature type="transmembrane region" description="Helical" evidence="1">
    <location>
        <begin position="12"/>
        <end position="37"/>
    </location>
</feature>
<dbReference type="EMBL" id="CP045798">
    <property type="protein sequence ID" value="QNB45233.1"/>
    <property type="molecule type" value="Genomic_DNA"/>
</dbReference>
<keyword evidence="1" id="KW-0472">Membrane</keyword>
<dbReference type="RefSeq" id="WP_153802093.1">
    <property type="nucleotide sequence ID" value="NZ_CP045798.1"/>
</dbReference>
<name>A0A7G6DZH9_THEFR</name>
<evidence type="ECO:0000256" key="1">
    <source>
        <dbReference type="SAM" id="Phobius"/>
    </source>
</evidence>
<evidence type="ECO:0000313" key="2">
    <source>
        <dbReference type="EMBL" id="QNB45233.1"/>
    </source>
</evidence>
<keyword evidence="1" id="KW-0812">Transmembrane</keyword>
<dbReference type="Proteomes" id="UP000515847">
    <property type="component" value="Chromosome"/>
</dbReference>
<gene>
    <name evidence="2" type="ORF">BR63_02225</name>
</gene>
<evidence type="ECO:0000313" key="3">
    <source>
        <dbReference type="Proteomes" id="UP000515847"/>
    </source>
</evidence>
<organism evidence="2 3">
    <name type="scientific">Thermanaerosceptrum fracticalcis</name>
    <dbReference type="NCBI Taxonomy" id="1712410"/>
    <lineage>
        <taxon>Bacteria</taxon>
        <taxon>Bacillati</taxon>
        <taxon>Bacillota</taxon>
        <taxon>Clostridia</taxon>
        <taxon>Eubacteriales</taxon>
        <taxon>Peptococcaceae</taxon>
        <taxon>Thermanaerosceptrum</taxon>
    </lineage>
</organism>
<keyword evidence="3" id="KW-1185">Reference proteome</keyword>
<proteinExistence type="predicted"/>
<keyword evidence="1" id="KW-1133">Transmembrane helix</keyword>
<accession>A0A7G6DZH9</accession>
<dbReference type="KEGG" id="tfr:BR63_02225"/>